<proteinExistence type="predicted"/>
<name>A0ABS5D0B3_9FLAO</name>
<evidence type="ECO:0000313" key="2">
    <source>
        <dbReference type="Proteomes" id="UP000679008"/>
    </source>
</evidence>
<accession>A0ABS5D0B3</accession>
<reference evidence="1 2" key="1">
    <citation type="submission" date="2021-04" db="EMBL/GenBank/DDBJ databases">
        <title>Description of novel Flavobacterium sp. F-328.</title>
        <authorList>
            <person name="Saticioglu I.B."/>
        </authorList>
    </citation>
    <scope>NUCLEOTIDE SEQUENCE [LARGE SCALE GENOMIC DNA]</scope>
    <source>
        <strain evidence="1 2">F-328</strain>
    </source>
</reference>
<dbReference type="EMBL" id="JAGPXB010000001">
    <property type="protein sequence ID" value="MBQ0907460.1"/>
    <property type="molecule type" value="Genomic_DNA"/>
</dbReference>
<comment type="caution">
    <text evidence="1">The sequence shown here is derived from an EMBL/GenBank/DDBJ whole genome shotgun (WGS) entry which is preliminary data.</text>
</comment>
<evidence type="ECO:0000313" key="1">
    <source>
        <dbReference type="EMBL" id="MBQ0907460.1"/>
    </source>
</evidence>
<keyword evidence="2" id="KW-1185">Reference proteome</keyword>
<organism evidence="1 2">
    <name type="scientific">Flavobacterium erciyesense</name>
    <dbReference type="NCBI Taxonomy" id="2825842"/>
    <lineage>
        <taxon>Bacteria</taxon>
        <taxon>Pseudomonadati</taxon>
        <taxon>Bacteroidota</taxon>
        <taxon>Flavobacteriia</taxon>
        <taxon>Flavobacteriales</taxon>
        <taxon>Flavobacteriaceae</taxon>
        <taxon>Flavobacterium</taxon>
    </lineage>
</organism>
<dbReference type="RefSeq" id="WP_210788006.1">
    <property type="nucleotide sequence ID" value="NZ_JAGPXB010000001.1"/>
</dbReference>
<dbReference type="Proteomes" id="UP000679008">
    <property type="component" value="Unassembled WGS sequence"/>
</dbReference>
<sequence length="118" mass="13816">MHDIKTIYQNHLGTSFYWKKGEQLLSDRIQIIFKDMGFYYTTQELQLFANCIQDSFENNKSCMNCEFQQQCQRFLLKTPNSQIDLAVTMTELSAVKDLVMGTLFTINLEKYVYGEGLN</sequence>
<protein>
    <submittedName>
        <fullName evidence="1">Uncharacterized protein</fullName>
    </submittedName>
</protein>
<gene>
    <name evidence="1" type="ORF">KBJ98_01955</name>
</gene>